<dbReference type="GO" id="GO:0005524">
    <property type="term" value="F:ATP binding"/>
    <property type="evidence" value="ECO:0007669"/>
    <property type="project" value="UniProtKB-UniRule"/>
</dbReference>
<dbReference type="AlphaFoldDB" id="A0A8T2QBU4"/>
<evidence type="ECO:0000256" key="1">
    <source>
        <dbReference type="ARBA" id="ARBA00004167"/>
    </source>
</evidence>
<reference evidence="16" key="1">
    <citation type="submission" date="2021-08" db="EMBL/GenBank/DDBJ databases">
        <title>WGS assembly of Ceratopteris richardii.</title>
        <authorList>
            <person name="Marchant D.B."/>
            <person name="Chen G."/>
            <person name="Jenkins J."/>
            <person name="Shu S."/>
            <person name="Leebens-Mack J."/>
            <person name="Grimwood J."/>
            <person name="Schmutz J."/>
            <person name="Soltis P."/>
            <person name="Soltis D."/>
            <person name="Chen Z.-H."/>
        </authorList>
    </citation>
    <scope>NUCLEOTIDE SEQUENCE</scope>
    <source>
        <strain evidence="16">Whitten #5841</strain>
        <tissue evidence="16">Leaf</tissue>
    </source>
</reference>
<name>A0A8T2QBU4_CERRI</name>
<evidence type="ECO:0000256" key="14">
    <source>
        <dbReference type="SAM" id="SignalP"/>
    </source>
</evidence>
<feature type="chain" id="PRO_5036435654" description="Protein kinase domain-containing protein" evidence="14">
    <location>
        <begin position="30"/>
        <end position="664"/>
    </location>
</feature>
<dbReference type="EMBL" id="CM035441">
    <property type="protein sequence ID" value="KAH7280701.1"/>
    <property type="molecule type" value="Genomic_DNA"/>
</dbReference>
<dbReference type="InterPro" id="IPR025287">
    <property type="entry name" value="WAK_GUB"/>
</dbReference>
<keyword evidence="10 13" id="KW-0472">Membrane</keyword>
<dbReference type="GO" id="GO:0016020">
    <property type="term" value="C:membrane"/>
    <property type="evidence" value="ECO:0007669"/>
    <property type="project" value="UniProtKB-SubCell"/>
</dbReference>
<keyword evidence="5 14" id="KW-0732">Signal</keyword>
<evidence type="ECO:0000256" key="4">
    <source>
        <dbReference type="ARBA" id="ARBA00022692"/>
    </source>
</evidence>
<evidence type="ECO:0000256" key="5">
    <source>
        <dbReference type="ARBA" id="ARBA00022729"/>
    </source>
</evidence>
<dbReference type="InterPro" id="IPR000719">
    <property type="entry name" value="Prot_kinase_dom"/>
</dbReference>
<evidence type="ECO:0000259" key="15">
    <source>
        <dbReference type="PROSITE" id="PS50011"/>
    </source>
</evidence>
<dbReference type="PROSITE" id="PS00107">
    <property type="entry name" value="PROTEIN_KINASE_ATP"/>
    <property type="match status" value="1"/>
</dbReference>
<keyword evidence="3" id="KW-0808">Transferase</keyword>
<evidence type="ECO:0000256" key="10">
    <source>
        <dbReference type="ARBA" id="ARBA00023136"/>
    </source>
</evidence>
<dbReference type="Proteomes" id="UP000825935">
    <property type="component" value="Chromosome 36"/>
</dbReference>
<dbReference type="PROSITE" id="PS50011">
    <property type="entry name" value="PROTEIN_KINASE_DOM"/>
    <property type="match status" value="1"/>
</dbReference>
<dbReference type="InterPro" id="IPR008271">
    <property type="entry name" value="Ser/Thr_kinase_AS"/>
</dbReference>
<dbReference type="InterPro" id="IPR017441">
    <property type="entry name" value="Protein_kinase_ATP_BS"/>
</dbReference>
<evidence type="ECO:0000256" key="12">
    <source>
        <dbReference type="PROSITE-ProRule" id="PRU10141"/>
    </source>
</evidence>
<dbReference type="InterPro" id="IPR011009">
    <property type="entry name" value="Kinase-like_dom_sf"/>
</dbReference>
<proteinExistence type="predicted"/>
<comment type="subcellular location">
    <subcellularLocation>
        <location evidence="1">Membrane</location>
        <topology evidence="1">Single-pass membrane protein</topology>
    </subcellularLocation>
</comment>
<evidence type="ECO:0000256" key="3">
    <source>
        <dbReference type="ARBA" id="ARBA00022679"/>
    </source>
</evidence>
<dbReference type="CDD" id="cd14066">
    <property type="entry name" value="STKc_IRAK"/>
    <property type="match status" value="1"/>
</dbReference>
<dbReference type="OrthoDB" id="1918322at2759"/>
<protein>
    <recommendedName>
        <fullName evidence="15">Protein kinase domain-containing protein</fullName>
    </recommendedName>
</protein>
<feature type="binding site" evidence="12">
    <location>
        <position position="399"/>
    </location>
    <ligand>
        <name>ATP</name>
        <dbReference type="ChEBI" id="CHEBI:30616"/>
    </ligand>
</feature>
<dbReference type="Pfam" id="PF13947">
    <property type="entry name" value="GUB_WAK_bind"/>
    <property type="match status" value="1"/>
</dbReference>
<dbReference type="GO" id="GO:0030247">
    <property type="term" value="F:polysaccharide binding"/>
    <property type="evidence" value="ECO:0007669"/>
    <property type="project" value="InterPro"/>
</dbReference>
<dbReference type="FunFam" id="3.30.200.20:FF:000162">
    <property type="entry name" value="Adenine nucleotide alpha hydrolase-like domain kinase"/>
    <property type="match status" value="1"/>
</dbReference>
<evidence type="ECO:0000256" key="8">
    <source>
        <dbReference type="ARBA" id="ARBA00022840"/>
    </source>
</evidence>
<evidence type="ECO:0000313" key="17">
    <source>
        <dbReference type="Proteomes" id="UP000825935"/>
    </source>
</evidence>
<evidence type="ECO:0000313" key="16">
    <source>
        <dbReference type="EMBL" id="KAH7280701.1"/>
    </source>
</evidence>
<feature type="domain" description="Protein kinase" evidence="15">
    <location>
        <begin position="371"/>
        <end position="646"/>
    </location>
</feature>
<dbReference type="FunFam" id="1.10.510.10:FF:000161">
    <property type="entry name" value="Wall-associated receptor kinase-like 20"/>
    <property type="match status" value="1"/>
</dbReference>
<dbReference type="EMBL" id="CM035441">
    <property type="protein sequence ID" value="KAH7280702.1"/>
    <property type="molecule type" value="Genomic_DNA"/>
</dbReference>
<keyword evidence="2" id="KW-0723">Serine/threonine-protein kinase</keyword>
<keyword evidence="9 13" id="KW-1133">Transmembrane helix</keyword>
<keyword evidence="11" id="KW-0325">Glycoprotein</keyword>
<evidence type="ECO:0000256" key="2">
    <source>
        <dbReference type="ARBA" id="ARBA00022527"/>
    </source>
</evidence>
<comment type="caution">
    <text evidence="16">The sequence shown here is derived from an EMBL/GenBank/DDBJ whole genome shotgun (WGS) entry which is preliminary data.</text>
</comment>
<evidence type="ECO:0000256" key="13">
    <source>
        <dbReference type="SAM" id="Phobius"/>
    </source>
</evidence>
<dbReference type="SMART" id="SM00220">
    <property type="entry name" value="S_TKc"/>
    <property type="match status" value="1"/>
</dbReference>
<evidence type="ECO:0000256" key="9">
    <source>
        <dbReference type="ARBA" id="ARBA00022989"/>
    </source>
</evidence>
<sequence>MAGLSFGWKKKLLLLCAVGVVIIARAVEGGDGRGCPPCGRWEVPYPLSTSPTCGHPLYSITCTPNKQLQVDGVSGKYIVKSVDARNRSLVIWTAPFLRDTCITLDSISAHNFSLYPTLPFSVAPDNNVLLLNASEMLKYSPLKCGAMGVCPKVLPYFSQRSCRKLFCCSFSTEAKVFRYGFPNYGQESGYASVINVPQSLDGQIDWRPDFGLKVQWDLPSEPPCKVQEDCGENSTCTSITISPPPLPTPPGAKLPPSSPAPTPHTVKVCLCDKGHIWDPSDGTCPRAPYCVRNSESVECNKVQYAAGLTVGITSMLAFTILMVCFLKRRRRAKVAHAKLVKERSLMLANNSGGKSARLFSKHEMKRATNNFARDRVLGCGGFGEVYKGELDDKTVVAIKSAKIGNIKGIDQVLNEVRVLSQVNHRSLVRLLGCCVESDLPLMVYEYVPNGNLYDHLQDKSNTLDWRTRLRIAVQSAEGLAYLHSAAYPPIYHRDVKSSNILLDKSMNARVADFGLSRLAEPDMTHVSTCAQGTLGYLDPEYYRNYQLTDKSDVYSFGVVLLELVTSQKAIDFFRGQDDVNLAVMVQIRKEEGRMDEVLDMQLVKGASKEVINSMRSVLNLALECLQENRLNRPSMKEAAETLQQIMHSLDAVGGIDLKKSSDYP</sequence>
<keyword evidence="17" id="KW-1185">Reference proteome</keyword>
<dbReference type="Pfam" id="PF07714">
    <property type="entry name" value="PK_Tyr_Ser-Thr"/>
    <property type="match status" value="1"/>
</dbReference>
<dbReference type="Gene3D" id="1.10.510.10">
    <property type="entry name" value="Transferase(Phosphotransferase) domain 1"/>
    <property type="match status" value="1"/>
</dbReference>
<accession>A0A8T2QBU4</accession>
<keyword evidence="6 12" id="KW-0547">Nucleotide-binding</keyword>
<feature type="signal peptide" evidence="14">
    <location>
        <begin position="1"/>
        <end position="29"/>
    </location>
</feature>
<keyword evidence="8 12" id="KW-0067">ATP-binding</keyword>
<dbReference type="PANTHER" id="PTHR46008:SF48">
    <property type="entry name" value="PROTEIN KINASE DOMAIN-CONTAINING PROTEIN"/>
    <property type="match status" value="1"/>
</dbReference>
<evidence type="ECO:0000256" key="7">
    <source>
        <dbReference type="ARBA" id="ARBA00022777"/>
    </source>
</evidence>
<dbReference type="PANTHER" id="PTHR46008">
    <property type="entry name" value="LEAF RUST 10 DISEASE-RESISTANCE LOCUS RECEPTOR-LIKE PROTEIN KINASE-LIKE 1.4"/>
    <property type="match status" value="1"/>
</dbReference>
<organism evidence="16 17">
    <name type="scientific">Ceratopteris richardii</name>
    <name type="common">Triangle waterfern</name>
    <dbReference type="NCBI Taxonomy" id="49495"/>
    <lineage>
        <taxon>Eukaryota</taxon>
        <taxon>Viridiplantae</taxon>
        <taxon>Streptophyta</taxon>
        <taxon>Embryophyta</taxon>
        <taxon>Tracheophyta</taxon>
        <taxon>Polypodiopsida</taxon>
        <taxon>Polypodiidae</taxon>
        <taxon>Polypodiales</taxon>
        <taxon>Pteridineae</taxon>
        <taxon>Pteridaceae</taxon>
        <taxon>Parkerioideae</taxon>
        <taxon>Ceratopteris</taxon>
    </lineage>
</organism>
<feature type="transmembrane region" description="Helical" evidence="13">
    <location>
        <begin position="304"/>
        <end position="326"/>
    </location>
</feature>
<evidence type="ECO:0000256" key="11">
    <source>
        <dbReference type="ARBA" id="ARBA00023180"/>
    </source>
</evidence>
<keyword evidence="7" id="KW-0418">Kinase</keyword>
<dbReference type="PROSITE" id="PS00108">
    <property type="entry name" value="PROTEIN_KINASE_ST"/>
    <property type="match status" value="1"/>
</dbReference>
<keyword evidence="4 13" id="KW-0812">Transmembrane</keyword>
<dbReference type="Gene3D" id="3.30.200.20">
    <property type="entry name" value="Phosphorylase Kinase, domain 1"/>
    <property type="match status" value="1"/>
</dbReference>
<dbReference type="GO" id="GO:0004674">
    <property type="term" value="F:protein serine/threonine kinase activity"/>
    <property type="evidence" value="ECO:0007669"/>
    <property type="project" value="UniProtKB-KW"/>
</dbReference>
<gene>
    <name evidence="16" type="ORF">KP509_36G010100</name>
</gene>
<dbReference type="SUPFAM" id="SSF56112">
    <property type="entry name" value="Protein kinase-like (PK-like)"/>
    <property type="match status" value="1"/>
</dbReference>
<dbReference type="InterPro" id="IPR001245">
    <property type="entry name" value="Ser-Thr/Tyr_kinase_cat_dom"/>
</dbReference>
<evidence type="ECO:0000256" key="6">
    <source>
        <dbReference type="ARBA" id="ARBA00022741"/>
    </source>
</evidence>